<reference evidence="1 2" key="1">
    <citation type="submission" date="2020-01" db="EMBL/GenBank/DDBJ databases">
        <title>Patterns of diversity and host range of bacteriophage communities associated with bean-nodulatin bacteria.</title>
        <authorList>
            <person name="Vann Cauwenberghe J."/>
            <person name="Santamaria R.I."/>
            <person name="Bustos P."/>
            <person name="Juarez S."/>
            <person name="Gonzalez V."/>
        </authorList>
    </citation>
    <scope>NUCLEOTIDE SEQUENCE [LARGE SCALE GENOMIC DNA]</scope>
    <source>
        <strain evidence="2">RHph</strain>
    </source>
</reference>
<name>A0A7S5RFM2_9CAUD</name>
<gene>
    <name evidence="1" type="ORF">EVC06_200</name>
</gene>
<keyword evidence="2" id="KW-1185">Reference proteome</keyword>
<evidence type="ECO:0000313" key="1">
    <source>
        <dbReference type="EMBL" id="QIG73975.1"/>
    </source>
</evidence>
<evidence type="ECO:0000313" key="2">
    <source>
        <dbReference type="Proteomes" id="UP000646667"/>
    </source>
</evidence>
<organism evidence="1 2">
    <name type="scientific">Rhizobium phage RHph_N34</name>
    <dbReference type="NCBI Taxonomy" id="2509586"/>
    <lineage>
        <taxon>Viruses</taxon>
        <taxon>Duplodnaviria</taxon>
        <taxon>Heunggongvirae</taxon>
        <taxon>Uroviricota</taxon>
        <taxon>Caudoviricetes</taxon>
        <taxon>Pootjesviridae</taxon>
        <taxon>Staniewskivirinae</taxon>
        <taxon>Trinifflemingvirus</taxon>
        <taxon>Trinifflemingvirus N34</taxon>
    </lineage>
</organism>
<dbReference type="Proteomes" id="UP000646667">
    <property type="component" value="Segment"/>
</dbReference>
<sequence>MRYEQAVHLVEVGLALWEKETMKVTKDVYMTCYAEVVGLLNGRKLERDYEKNLQTCMTMAICDDSAVRTDAEVILDWLVNSGFVCLENHVH</sequence>
<dbReference type="EMBL" id="MN988534">
    <property type="protein sequence ID" value="QIG73975.1"/>
    <property type="molecule type" value="Genomic_DNA"/>
</dbReference>
<accession>A0A7S5RFM2</accession>
<protein>
    <submittedName>
        <fullName evidence="1">Uncharacterized protein</fullName>
    </submittedName>
</protein>
<proteinExistence type="predicted"/>